<keyword evidence="2" id="KW-0520">NAD</keyword>
<sequence length="114" mass="12908">MSHYFDPQTSLAIDIIKNSKNIVAFCGAGLSTESGIPDFRSSGGLWSQYDPAKYADYNVFLKNPEYYWELERKFGKIFLKAKPNNGHKSLVKLEKKGKLKAIITQNMDNLQQSA</sequence>
<dbReference type="PANTHER" id="PTHR11085:SF10">
    <property type="entry name" value="NAD-DEPENDENT PROTEIN DEACYLASE SIRTUIN-5, MITOCHONDRIAL-RELATED"/>
    <property type="match status" value="1"/>
</dbReference>
<name>X1BJI1_9ZZZZ</name>
<dbReference type="InterPro" id="IPR050134">
    <property type="entry name" value="NAD-dep_sirtuin_deacylases"/>
</dbReference>
<comment type="caution">
    <text evidence="4">The sequence shown here is derived from an EMBL/GenBank/DDBJ whole genome shotgun (WGS) entry which is preliminary data.</text>
</comment>
<dbReference type="GO" id="GO:0017136">
    <property type="term" value="F:histone deacetylase activity, NAD-dependent"/>
    <property type="evidence" value="ECO:0007669"/>
    <property type="project" value="TreeGrafter"/>
</dbReference>
<reference evidence="4" key="1">
    <citation type="journal article" date="2014" name="Front. Microbiol.">
        <title>High frequency of phylogenetically diverse reductive dehalogenase-homologous genes in deep subseafloor sedimentary metagenomes.</title>
        <authorList>
            <person name="Kawai M."/>
            <person name="Futagami T."/>
            <person name="Toyoda A."/>
            <person name="Takaki Y."/>
            <person name="Nishi S."/>
            <person name="Hori S."/>
            <person name="Arai W."/>
            <person name="Tsubouchi T."/>
            <person name="Morono Y."/>
            <person name="Uchiyama I."/>
            <person name="Ito T."/>
            <person name="Fujiyama A."/>
            <person name="Inagaki F."/>
            <person name="Takami H."/>
        </authorList>
    </citation>
    <scope>NUCLEOTIDE SEQUENCE</scope>
    <source>
        <strain evidence="4">Expedition CK06-06</strain>
    </source>
</reference>
<accession>X1BJI1</accession>
<evidence type="ECO:0000256" key="1">
    <source>
        <dbReference type="ARBA" id="ARBA00022679"/>
    </source>
</evidence>
<dbReference type="Gene3D" id="3.40.50.1220">
    <property type="entry name" value="TPP-binding domain"/>
    <property type="match status" value="1"/>
</dbReference>
<dbReference type="Pfam" id="PF02146">
    <property type="entry name" value="SIR2"/>
    <property type="match status" value="1"/>
</dbReference>
<organism evidence="4">
    <name type="scientific">marine sediment metagenome</name>
    <dbReference type="NCBI Taxonomy" id="412755"/>
    <lineage>
        <taxon>unclassified sequences</taxon>
        <taxon>metagenomes</taxon>
        <taxon>ecological metagenomes</taxon>
    </lineage>
</organism>
<evidence type="ECO:0000256" key="2">
    <source>
        <dbReference type="ARBA" id="ARBA00023027"/>
    </source>
</evidence>
<evidence type="ECO:0000259" key="3">
    <source>
        <dbReference type="PROSITE" id="PS50305"/>
    </source>
</evidence>
<dbReference type="EMBL" id="BART01012468">
    <property type="protein sequence ID" value="GAG81367.1"/>
    <property type="molecule type" value="Genomic_DNA"/>
</dbReference>
<dbReference type="InterPro" id="IPR029035">
    <property type="entry name" value="DHS-like_NAD/FAD-binding_dom"/>
</dbReference>
<dbReference type="GO" id="GO:0070403">
    <property type="term" value="F:NAD+ binding"/>
    <property type="evidence" value="ECO:0007669"/>
    <property type="project" value="InterPro"/>
</dbReference>
<dbReference type="InterPro" id="IPR026590">
    <property type="entry name" value="Ssirtuin_cat_dom"/>
</dbReference>
<feature type="domain" description="Deacetylase sirtuin-type" evidence="3">
    <location>
        <begin position="1"/>
        <end position="114"/>
    </location>
</feature>
<feature type="non-terminal residue" evidence="4">
    <location>
        <position position="114"/>
    </location>
</feature>
<keyword evidence="1" id="KW-0808">Transferase</keyword>
<dbReference type="PROSITE" id="PS50305">
    <property type="entry name" value="SIRTUIN"/>
    <property type="match status" value="1"/>
</dbReference>
<protein>
    <recommendedName>
        <fullName evidence="3">Deacetylase sirtuin-type domain-containing protein</fullName>
    </recommendedName>
</protein>
<gene>
    <name evidence="4" type="ORF">S01H4_26011</name>
</gene>
<proteinExistence type="predicted"/>
<dbReference type="InterPro" id="IPR003000">
    <property type="entry name" value="Sirtuin"/>
</dbReference>
<dbReference type="PANTHER" id="PTHR11085">
    <property type="entry name" value="NAD-DEPENDENT PROTEIN DEACYLASE SIRTUIN-5, MITOCHONDRIAL-RELATED"/>
    <property type="match status" value="1"/>
</dbReference>
<evidence type="ECO:0000313" key="4">
    <source>
        <dbReference type="EMBL" id="GAG81367.1"/>
    </source>
</evidence>
<dbReference type="GO" id="GO:0005634">
    <property type="term" value="C:nucleus"/>
    <property type="evidence" value="ECO:0007669"/>
    <property type="project" value="TreeGrafter"/>
</dbReference>
<dbReference type="AlphaFoldDB" id="X1BJI1"/>
<dbReference type="SUPFAM" id="SSF52467">
    <property type="entry name" value="DHS-like NAD/FAD-binding domain"/>
    <property type="match status" value="1"/>
</dbReference>